<dbReference type="InterPro" id="IPR005835">
    <property type="entry name" value="NTP_transferase_dom"/>
</dbReference>
<comment type="catalytic activity">
    <reaction evidence="7">
        <text>alpha-D-mannose 1-phosphate + GTP + H(+) = GDP-alpha-D-mannose + diphosphate</text>
        <dbReference type="Rhea" id="RHEA:15229"/>
        <dbReference type="ChEBI" id="CHEBI:15378"/>
        <dbReference type="ChEBI" id="CHEBI:33019"/>
        <dbReference type="ChEBI" id="CHEBI:37565"/>
        <dbReference type="ChEBI" id="CHEBI:57527"/>
        <dbReference type="ChEBI" id="CHEBI:58409"/>
        <dbReference type="EC" id="2.7.7.13"/>
    </reaction>
</comment>
<dbReference type="GO" id="GO:0004475">
    <property type="term" value="F:mannose-1-phosphate guanylyltransferase (GTP) activity"/>
    <property type="evidence" value="ECO:0007669"/>
    <property type="project" value="UniProtKB-EC"/>
</dbReference>
<organism evidence="10 12">
    <name type="scientific">Eisenbergiella tayi</name>
    <dbReference type="NCBI Taxonomy" id="1432052"/>
    <lineage>
        <taxon>Bacteria</taxon>
        <taxon>Bacillati</taxon>
        <taxon>Bacillota</taxon>
        <taxon>Clostridia</taxon>
        <taxon>Lachnospirales</taxon>
        <taxon>Lachnospiraceae</taxon>
        <taxon>Eisenbergiella</taxon>
    </lineage>
</organism>
<evidence type="ECO:0000313" key="13">
    <source>
        <dbReference type="Proteomes" id="UP000094869"/>
    </source>
</evidence>
<dbReference type="EC" id="2.7.7.13" evidence="2"/>
<dbReference type="Gene3D" id="3.90.550.10">
    <property type="entry name" value="Spore Coat Polysaccharide Biosynthesis Protein SpsA, Chain A"/>
    <property type="match status" value="1"/>
</dbReference>
<dbReference type="AlphaFoldDB" id="A0A1E3A9Q9"/>
<keyword evidence="3" id="KW-0808">Transferase</keyword>
<feature type="domain" description="Nucleotidyl transferase" evidence="8">
    <location>
        <begin position="5"/>
        <end position="280"/>
    </location>
</feature>
<dbReference type="GO" id="GO:0009298">
    <property type="term" value="P:GDP-mannose biosynthetic process"/>
    <property type="evidence" value="ECO:0007669"/>
    <property type="project" value="TreeGrafter"/>
</dbReference>
<evidence type="ECO:0000256" key="6">
    <source>
        <dbReference type="ARBA" id="ARBA00023134"/>
    </source>
</evidence>
<dbReference type="InterPro" id="IPR049577">
    <property type="entry name" value="GMPP_N"/>
</dbReference>
<evidence type="ECO:0000256" key="3">
    <source>
        <dbReference type="ARBA" id="ARBA00022679"/>
    </source>
</evidence>
<comment type="caution">
    <text evidence="10">The sequence shown here is derived from an EMBL/GenBank/DDBJ whole genome shotgun (WGS) entry which is preliminary data.</text>
</comment>
<reference evidence="11 13" key="2">
    <citation type="submission" date="2016-08" db="EMBL/GenBank/DDBJ databases">
        <title>Characterization of Isolates of Eisenbergiella tayi Derived from Blood Cultures, Using Whole Genome Sequencing.</title>
        <authorList>
            <person name="Bernier A.-M."/>
            <person name="Burdz T."/>
            <person name="Wiebe D."/>
            <person name="Bernard K."/>
        </authorList>
    </citation>
    <scope>NUCLEOTIDE SEQUENCE [LARGE SCALE GENOMIC DNA]</scope>
    <source>
        <strain evidence="11 13">NML120146</strain>
    </source>
</reference>
<dbReference type="FunFam" id="3.90.550.10:FF:000046">
    <property type="entry name" value="Mannose-1-phosphate guanylyltransferase (GDP)"/>
    <property type="match status" value="1"/>
</dbReference>
<dbReference type="PANTHER" id="PTHR46390:SF1">
    <property type="entry name" value="MANNOSE-1-PHOSPHATE GUANYLYLTRANSFERASE"/>
    <property type="match status" value="1"/>
</dbReference>
<dbReference type="InterPro" id="IPR029044">
    <property type="entry name" value="Nucleotide-diphossugar_trans"/>
</dbReference>
<keyword evidence="13" id="KW-1185">Reference proteome</keyword>
<evidence type="ECO:0000256" key="7">
    <source>
        <dbReference type="ARBA" id="ARBA00047343"/>
    </source>
</evidence>
<dbReference type="Pfam" id="PF22640">
    <property type="entry name" value="ManC_GMP_beta-helix"/>
    <property type="match status" value="1"/>
</dbReference>
<evidence type="ECO:0000313" key="11">
    <source>
        <dbReference type="EMBL" id="ODR49030.1"/>
    </source>
</evidence>
<gene>
    <name evidence="10" type="primary">algA_1</name>
    <name evidence="10" type="ORF">BEI61_01399</name>
    <name evidence="11" type="ORF">BEI63_24590</name>
</gene>
<evidence type="ECO:0000256" key="1">
    <source>
        <dbReference type="ARBA" id="ARBA00006115"/>
    </source>
</evidence>
<dbReference type="Proteomes" id="UP000094869">
    <property type="component" value="Unassembled WGS sequence"/>
</dbReference>
<name>A0A1E3A9Q9_9FIRM</name>
<reference evidence="10 12" key="1">
    <citation type="submission" date="2016-07" db="EMBL/GenBank/DDBJ databases">
        <title>Characterization of isolates of Eisenbergiella tayi derived from blood cultures, using whole genome sequencing.</title>
        <authorList>
            <person name="Burdz T."/>
            <person name="Wiebe D."/>
            <person name="Huynh C."/>
            <person name="Bernard K."/>
        </authorList>
    </citation>
    <scope>NUCLEOTIDE SEQUENCE [LARGE SCALE GENOMIC DNA]</scope>
    <source>
        <strain evidence="10 12">NML 110608</strain>
    </source>
</reference>
<dbReference type="RefSeq" id="WP_069151735.1">
    <property type="nucleotide sequence ID" value="NZ_JAQCZP010000039.1"/>
</dbReference>
<dbReference type="SUPFAM" id="SSF159283">
    <property type="entry name" value="Guanosine diphospho-D-mannose pyrophosphorylase/mannose-6-phosphate isomerase linker domain"/>
    <property type="match status" value="1"/>
</dbReference>
<keyword evidence="5" id="KW-0547">Nucleotide-binding</keyword>
<proteinExistence type="inferred from homology"/>
<dbReference type="GO" id="GO:0005525">
    <property type="term" value="F:GTP binding"/>
    <property type="evidence" value="ECO:0007669"/>
    <property type="project" value="UniProtKB-KW"/>
</dbReference>
<dbReference type="Pfam" id="PF00483">
    <property type="entry name" value="NTP_transferase"/>
    <property type="match status" value="1"/>
</dbReference>
<dbReference type="EMBL" id="MEHD01000040">
    <property type="protein sequence ID" value="ODR49030.1"/>
    <property type="molecule type" value="Genomic_DNA"/>
</dbReference>
<evidence type="ECO:0000256" key="4">
    <source>
        <dbReference type="ARBA" id="ARBA00022695"/>
    </source>
</evidence>
<keyword evidence="6" id="KW-0342">GTP-binding</keyword>
<dbReference type="CDD" id="cd02509">
    <property type="entry name" value="GDP-M1P_Guanylyltransferase"/>
    <property type="match status" value="1"/>
</dbReference>
<evidence type="ECO:0000259" key="9">
    <source>
        <dbReference type="Pfam" id="PF22640"/>
    </source>
</evidence>
<sequence length="355" mass="39189">MKTYGVVMAGGGGTRLWPLSTKKMPKQFLNLSGKETLVNEAVDRLLGVAGKEDIFIVTNASQTEVMLSQTAGRVRKDHILAEPAARNTAACIGYAAVTIVKKYGDGIMCVVPSDPYIREEAVFQDTLRGAVRAAEETDALVTIGIKPSFPSTGYGYIRSVEAEGKSYRRVEEFVEKPDEETAKAYLEAGCYAWNSGMFIWKASTILSYYKKLLPDIYDCLMQLAESFGTPREEEALWEIYPRIPKISVDYGIMERADHVLMLTGDFGWSDVGGWDAFDALKDRDQNQNLTVGKTLLLDSRNCTAYSVDKLIAAVGVSDLIIVQAREAVLVCPQSEAQRVKEIVEALSEKGENSYL</sequence>
<dbReference type="InterPro" id="IPR051161">
    <property type="entry name" value="Mannose-6P_isomerase_type2"/>
</dbReference>
<evidence type="ECO:0000313" key="10">
    <source>
        <dbReference type="EMBL" id="ODM05510.1"/>
    </source>
</evidence>
<dbReference type="PATRIC" id="fig|1432052.4.peg.1573"/>
<dbReference type="SUPFAM" id="SSF53448">
    <property type="entry name" value="Nucleotide-diphospho-sugar transferases"/>
    <property type="match status" value="1"/>
</dbReference>
<protein>
    <recommendedName>
        <fullName evidence="2">mannose-1-phosphate guanylyltransferase</fullName>
        <ecNumber evidence="2">2.7.7.13</ecNumber>
    </recommendedName>
</protein>
<keyword evidence="4 11" id="KW-0548">Nucleotidyltransferase</keyword>
<evidence type="ECO:0000313" key="12">
    <source>
        <dbReference type="Proteomes" id="UP000094067"/>
    </source>
</evidence>
<feature type="domain" description="MannoseP isomerase/GMP-like beta-helix" evidence="9">
    <location>
        <begin position="293"/>
        <end position="346"/>
    </location>
</feature>
<evidence type="ECO:0000259" key="8">
    <source>
        <dbReference type="Pfam" id="PF00483"/>
    </source>
</evidence>
<accession>A0A1E3A9Q9</accession>
<dbReference type="PANTHER" id="PTHR46390">
    <property type="entry name" value="MANNOSE-1-PHOSPHATE GUANYLYLTRANSFERASE"/>
    <property type="match status" value="1"/>
</dbReference>
<evidence type="ECO:0000256" key="2">
    <source>
        <dbReference type="ARBA" id="ARBA00012387"/>
    </source>
</evidence>
<evidence type="ECO:0000256" key="5">
    <source>
        <dbReference type="ARBA" id="ARBA00022741"/>
    </source>
</evidence>
<comment type="similarity">
    <text evidence="1">Belongs to the mannose-6-phosphate isomerase type 2 family.</text>
</comment>
<dbReference type="InterPro" id="IPR054566">
    <property type="entry name" value="ManC/GMP-like_b-helix"/>
</dbReference>
<dbReference type="Proteomes" id="UP000094067">
    <property type="component" value="Unassembled WGS sequence"/>
</dbReference>
<dbReference type="EMBL" id="MCGH01000002">
    <property type="protein sequence ID" value="ODM05510.1"/>
    <property type="molecule type" value="Genomic_DNA"/>
</dbReference>